<dbReference type="FunFam" id="3.30.730.10:FF:000001">
    <property type="entry name" value="Ethylene-responsive transcription factor 2"/>
    <property type="match status" value="1"/>
</dbReference>
<dbReference type="GO" id="GO:0005634">
    <property type="term" value="C:nucleus"/>
    <property type="evidence" value="ECO:0007669"/>
    <property type="project" value="UniProtKB-SubCell"/>
</dbReference>
<dbReference type="GO" id="GO:0000976">
    <property type="term" value="F:transcription cis-regulatory region binding"/>
    <property type="evidence" value="ECO:0007669"/>
    <property type="project" value="UniProtKB-ARBA"/>
</dbReference>
<dbReference type="InterPro" id="IPR044808">
    <property type="entry name" value="ERF_plant"/>
</dbReference>
<dbReference type="CDD" id="cd00018">
    <property type="entry name" value="AP2"/>
    <property type="match status" value="1"/>
</dbReference>
<evidence type="ECO:0000256" key="8">
    <source>
        <dbReference type="ARBA" id="ARBA00023242"/>
    </source>
</evidence>
<keyword evidence="4" id="KW-0805">Transcription regulation</keyword>
<dbReference type="PRINTS" id="PR00367">
    <property type="entry name" value="ETHRSPELEMNT"/>
</dbReference>
<evidence type="ECO:0000259" key="9">
    <source>
        <dbReference type="PROSITE" id="PS51032"/>
    </source>
</evidence>
<keyword evidence="6" id="KW-0010">Activator</keyword>
<dbReference type="OrthoDB" id="907488at2759"/>
<name>A0A8S0QXN4_OLEEU</name>
<dbReference type="AlphaFoldDB" id="A0A8S0QXN4"/>
<dbReference type="InterPro" id="IPR036955">
    <property type="entry name" value="AP2/ERF_dom_sf"/>
</dbReference>
<evidence type="ECO:0000256" key="5">
    <source>
        <dbReference type="ARBA" id="ARBA00023125"/>
    </source>
</evidence>
<dbReference type="InterPro" id="IPR001471">
    <property type="entry name" value="AP2/ERF_dom"/>
</dbReference>
<feature type="domain" description="AP2/ERF" evidence="9">
    <location>
        <begin position="138"/>
        <end position="196"/>
    </location>
</feature>
<keyword evidence="5" id="KW-0238">DNA-binding</keyword>
<dbReference type="Proteomes" id="UP000594638">
    <property type="component" value="Unassembled WGS sequence"/>
</dbReference>
<comment type="caution">
    <text evidence="10">The sequence shown here is derived from an EMBL/GenBank/DDBJ whole genome shotgun (WGS) entry which is preliminary data.</text>
</comment>
<keyword evidence="2" id="KW-0936">Ethylene signaling pathway</keyword>
<evidence type="ECO:0000256" key="6">
    <source>
        <dbReference type="ARBA" id="ARBA00023159"/>
    </source>
</evidence>
<reference evidence="10 11" key="1">
    <citation type="submission" date="2019-12" db="EMBL/GenBank/DDBJ databases">
        <authorList>
            <person name="Alioto T."/>
            <person name="Alioto T."/>
            <person name="Gomez Garrido J."/>
        </authorList>
    </citation>
    <scope>NUCLEOTIDE SEQUENCE [LARGE SCALE GENOMIC DNA]</scope>
</reference>
<sequence length="228" mass="25870">MATPAEALALEQIRMHLLEEFSTREIAFATDVENQSSSNITLSISSSLTLSDSFCSQSASNESPISISDYSNNFSNFSSSRSYFFEQNQVIDFTTQKALNSNNRKPSLKIKFPAVEKLEWIDVSESTWKHLGSEENRHYRGVRQRPWGKYAAEIRDPKRRGSRIWLGTFDTAIEAAKAYDKAAFELRGSKAIVNFPLEIQSMEFRSCAPLEVGRKRSSGGGRRRRKLH</sequence>
<keyword evidence="8" id="KW-0539">Nucleus</keyword>
<dbReference type="GO" id="GO:0003700">
    <property type="term" value="F:DNA-binding transcription factor activity"/>
    <property type="evidence" value="ECO:0007669"/>
    <property type="project" value="InterPro"/>
</dbReference>
<evidence type="ECO:0000256" key="3">
    <source>
        <dbReference type="ARBA" id="ARBA00022821"/>
    </source>
</evidence>
<protein>
    <submittedName>
        <fullName evidence="10">Ethylene-responsive transcription factor 5-like</fullName>
    </submittedName>
</protein>
<keyword evidence="7" id="KW-0804">Transcription</keyword>
<dbReference type="PANTHER" id="PTHR31190:SF499">
    <property type="entry name" value="ETHYLENE-RESPONSIVE TRANSCRIPTION FACTOR ERF105"/>
    <property type="match status" value="1"/>
</dbReference>
<dbReference type="Pfam" id="PF00847">
    <property type="entry name" value="AP2"/>
    <property type="match status" value="1"/>
</dbReference>
<dbReference type="SUPFAM" id="SSF54171">
    <property type="entry name" value="DNA-binding domain"/>
    <property type="match status" value="1"/>
</dbReference>
<proteinExistence type="predicted"/>
<evidence type="ECO:0000256" key="1">
    <source>
        <dbReference type="ARBA" id="ARBA00004123"/>
    </source>
</evidence>
<comment type="subcellular location">
    <subcellularLocation>
        <location evidence="1">Nucleus</location>
    </subcellularLocation>
</comment>
<dbReference type="PROSITE" id="PS51032">
    <property type="entry name" value="AP2_ERF"/>
    <property type="match status" value="1"/>
</dbReference>
<evidence type="ECO:0000313" key="11">
    <source>
        <dbReference type="Proteomes" id="UP000594638"/>
    </source>
</evidence>
<dbReference type="PANTHER" id="PTHR31190">
    <property type="entry name" value="DNA-BINDING DOMAIN"/>
    <property type="match status" value="1"/>
</dbReference>
<keyword evidence="11" id="KW-1185">Reference proteome</keyword>
<accession>A0A8S0QXN4</accession>
<keyword evidence="3" id="KW-0611">Plant defense</keyword>
<evidence type="ECO:0000256" key="2">
    <source>
        <dbReference type="ARBA" id="ARBA00022745"/>
    </source>
</evidence>
<evidence type="ECO:0000256" key="4">
    <source>
        <dbReference type="ARBA" id="ARBA00023015"/>
    </source>
</evidence>
<dbReference type="InterPro" id="IPR016177">
    <property type="entry name" value="DNA-bd_dom_sf"/>
</dbReference>
<gene>
    <name evidence="10" type="ORF">OLEA9_A028524</name>
</gene>
<dbReference type="SMART" id="SM00380">
    <property type="entry name" value="AP2"/>
    <property type="match status" value="1"/>
</dbReference>
<dbReference type="Gramene" id="OE9A028524T1">
    <property type="protein sequence ID" value="OE9A028524C1"/>
    <property type="gene ID" value="OE9A028524"/>
</dbReference>
<dbReference type="GO" id="GO:0006952">
    <property type="term" value="P:defense response"/>
    <property type="evidence" value="ECO:0007669"/>
    <property type="project" value="UniProtKB-KW"/>
</dbReference>
<dbReference type="EMBL" id="CACTIH010001992">
    <property type="protein sequence ID" value="CAA2971039.1"/>
    <property type="molecule type" value="Genomic_DNA"/>
</dbReference>
<organism evidence="10 11">
    <name type="scientific">Olea europaea subsp. europaea</name>
    <dbReference type="NCBI Taxonomy" id="158383"/>
    <lineage>
        <taxon>Eukaryota</taxon>
        <taxon>Viridiplantae</taxon>
        <taxon>Streptophyta</taxon>
        <taxon>Embryophyta</taxon>
        <taxon>Tracheophyta</taxon>
        <taxon>Spermatophyta</taxon>
        <taxon>Magnoliopsida</taxon>
        <taxon>eudicotyledons</taxon>
        <taxon>Gunneridae</taxon>
        <taxon>Pentapetalae</taxon>
        <taxon>asterids</taxon>
        <taxon>lamiids</taxon>
        <taxon>Lamiales</taxon>
        <taxon>Oleaceae</taxon>
        <taxon>Oleeae</taxon>
        <taxon>Olea</taxon>
    </lineage>
</organism>
<evidence type="ECO:0000313" key="10">
    <source>
        <dbReference type="EMBL" id="CAA2971039.1"/>
    </source>
</evidence>
<dbReference type="Gene3D" id="3.30.730.10">
    <property type="entry name" value="AP2/ERF domain"/>
    <property type="match status" value="1"/>
</dbReference>
<dbReference type="GO" id="GO:0009873">
    <property type="term" value="P:ethylene-activated signaling pathway"/>
    <property type="evidence" value="ECO:0007669"/>
    <property type="project" value="UniProtKB-KW"/>
</dbReference>
<evidence type="ECO:0000256" key="7">
    <source>
        <dbReference type="ARBA" id="ARBA00023163"/>
    </source>
</evidence>